<dbReference type="PANTHER" id="PTHR31321:SF57">
    <property type="entry name" value="PECTINESTERASE 53-RELATED"/>
    <property type="match status" value="1"/>
</dbReference>
<dbReference type="InterPro" id="IPR011050">
    <property type="entry name" value="Pectin_lyase_fold/virulence"/>
</dbReference>
<dbReference type="Pfam" id="PF00544">
    <property type="entry name" value="Pectate_lyase_4"/>
    <property type="match status" value="2"/>
</dbReference>
<protein>
    <submittedName>
        <fullName evidence="9">Pectinesterase family protein</fullName>
    </submittedName>
</protein>
<accession>A0AA41U8R1</accession>
<evidence type="ECO:0000256" key="1">
    <source>
        <dbReference type="ARBA" id="ARBA00008891"/>
    </source>
</evidence>
<proteinExistence type="inferred from homology"/>
<name>A0AA41U8R1_9MICO</name>
<evidence type="ECO:0000256" key="2">
    <source>
        <dbReference type="ARBA" id="ARBA00022801"/>
    </source>
</evidence>
<keyword evidence="6" id="KW-0624">Polysaccharide degradation</keyword>
<keyword evidence="7" id="KW-0732">Signal</keyword>
<keyword evidence="4 6" id="KW-0456">Lyase</keyword>
<evidence type="ECO:0000256" key="5">
    <source>
        <dbReference type="PROSITE-ProRule" id="PRU10040"/>
    </source>
</evidence>
<dbReference type="GO" id="GO:0016829">
    <property type="term" value="F:lyase activity"/>
    <property type="evidence" value="ECO:0007669"/>
    <property type="project" value="UniProtKB-KW"/>
</dbReference>
<keyword evidence="6" id="KW-0964">Secreted</keyword>
<feature type="signal peptide" evidence="7">
    <location>
        <begin position="1"/>
        <end position="38"/>
    </location>
</feature>
<evidence type="ECO:0000259" key="8">
    <source>
        <dbReference type="SMART" id="SM00656"/>
    </source>
</evidence>
<dbReference type="PANTHER" id="PTHR31321">
    <property type="entry name" value="ACYL-COA THIOESTER HYDROLASE YBHC-RELATED"/>
    <property type="match status" value="1"/>
</dbReference>
<dbReference type="Proteomes" id="UP001165405">
    <property type="component" value="Unassembled WGS sequence"/>
</dbReference>
<keyword evidence="10" id="KW-1185">Reference proteome</keyword>
<evidence type="ECO:0000256" key="7">
    <source>
        <dbReference type="SAM" id="SignalP"/>
    </source>
</evidence>
<dbReference type="EMBL" id="JAKGSG010000023">
    <property type="protein sequence ID" value="MCF4120737.1"/>
    <property type="molecule type" value="Genomic_DNA"/>
</dbReference>
<feature type="chain" id="PRO_5041267333" evidence="7">
    <location>
        <begin position="39"/>
        <end position="770"/>
    </location>
</feature>
<dbReference type="GO" id="GO:0005576">
    <property type="term" value="C:extracellular region"/>
    <property type="evidence" value="ECO:0007669"/>
    <property type="project" value="UniProtKB-SubCell"/>
</dbReference>
<keyword evidence="3" id="KW-0063">Aspartyl esterase</keyword>
<dbReference type="GO" id="GO:0042545">
    <property type="term" value="P:cell wall modification"/>
    <property type="evidence" value="ECO:0007669"/>
    <property type="project" value="InterPro"/>
</dbReference>
<dbReference type="Gene3D" id="2.160.20.10">
    <property type="entry name" value="Single-stranded right-handed beta-helix, Pectin lyase-like"/>
    <property type="match status" value="2"/>
</dbReference>
<dbReference type="InterPro" id="IPR002022">
    <property type="entry name" value="Pec_lyase"/>
</dbReference>
<organism evidence="9 10">
    <name type="scientific">Antribacter soli</name>
    <dbReference type="NCBI Taxonomy" id="2910976"/>
    <lineage>
        <taxon>Bacteria</taxon>
        <taxon>Bacillati</taxon>
        <taxon>Actinomycetota</taxon>
        <taxon>Actinomycetes</taxon>
        <taxon>Micrococcales</taxon>
        <taxon>Promicromonosporaceae</taxon>
        <taxon>Antribacter</taxon>
    </lineage>
</organism>
<dbReference type="SUPFAM" id="SSF51126">
    <property type="entry name" value="Pectin lyase-like"/>
    <property type="match status" value="2"/>
</dbReference>
<dbReference type="GO" id="GO:0030599">
    <property type="term" value="F:pectinesterase activity"/>
    <property type="evidence" value="ECO:0007669"/>
    <property type="project" value="InterPro"/>
</dbReference>
<dbReference type="GO" id="GO:0000272">
    <property type="term" value="P:polysaccharide catabolic process"/>
    <property type="evidence" value="ECO:0007669"/>
    <property type="project" value="UniProtKB-KW"/>
</dbReference>
<evidence type="ECO:0000256" key="4">
    <source>
        <dbReference type="ARBA" id="ARBA00023239"/>
    </source>
</evidence>
<feature type="active site" evidence="5">
    <location>
        <position position="623"/>
    </location>
</feature>
<reference evidence="9" key="1">
    <citation type="submission" date="2022-01" db="EMBL/GenBank/DDBJ databases">
        <title>Antribacter sp. nov., isolated from Guizhou of China.</title>
        <authorList>
            <person name="Chengliang C."/>
            <person name="Ya Z."/>
        </authorList>
    </citation>
    <scope>NUCLEOTIDE SEQUENCE</scope>
    <source>
        <strain evidence="9">KLBMP 9083</strain>
    </source>
</reference>
<comment type="similarity">
    <text evidence="6">Belongs to the polysaccharide lyase 1 family.</text>
</comment>
<comment type="caution">
    <text evidence="9">The sequence shown here is derived from an EMBL/GenBank/DDBJ whole genome shotgun (WGS) entry which is preliminary data.</text>
</comment>
<comment type="similarity">
    <text evidence="1">Belongs to the pectinesterase family.</text>
</comment>
<dbReference type="PROSITE" id="PS00503">
    <property type="entry name" value="PECTINESTERASE_2"/>
    <property type="match status" value="1"/>
</dbReference>
<comment type="subcellular location">
    <subcellularLocation>
        <location evidence="6">Secreted</location>
    </subcellularLocation>
</comment>
<feature type="domain" description="Pectate lyase" evidence="8">
    <location>
        <begin position="136"/>
        <end position="376"/>
    </location>
</feature>
<keyword evidence="2" id="KW-0378">Hydrolase</keyword>
<evidence type="ECO:0000313" key="10">
    <source>
        <dbReference type="Proteomes" id="UP001165405"/>
    </source>
</evidence>
<evidence type="ECO:0000256" key="6">
    <source>
        <dbReference type="RuleBase" id="RU361173"/>
    </source>
</evidence>
<dbReference type="InterPro" id="IPR000070">
    <property type="entry name" value="Pectinesterase_cat"/>
</dbReference>
<dbReference type="Pfam" id="PF01095">
    <property type="entry name" value="Pectinesterase"/>
    <property type="match status" value="1"/>
</dbReference>
<dbReference type="GO" id="GO:0009279">
    <property type="term" value="C:cell outer membrane"/>
    <property type="evidence" value="ECO:0007669"/>
    <property type="project" value="TreeGrafter"/>
</dbReference>
<dbReference type="AlphaFoldDB" id="A0AA41U8R1"/>
<dbReference type="RefSeq" id="WP_236088512.1">
    <property type="nucleotide sequence ID" value="NZ_JAKGSG010000023.1"/>
</dbReference>
<sequence>MTRPALLPARAGRATACLAAAALLAAPALLLTTAPAGAETAGGTPPAASAERLARQTLAAGDGWGSAGAGTTGGAAATEIITVRTWAELDAAVAGDAPKIVVVDAQIDANTGPDGAPLPCEAFAQGGYTLEQYLATYDPAVWGRATKPSGPVEDARRASQQAHAAHVTARIGSNTTLIGAPGAQLTGAALQIIGVQNVIVRGLTLVDAHDCFPAWDPTDGAEGSWNSEYDLVTVRESTNLWIDHNDLGDGTNLDSAQPEYFGRPYQVHDGLLDITNASDLVTVSYNRLHDHDKTMLVGSSDSRIADRGKLRITLHHNLFQNLGQRVARVRFGQVDVYNNHYVQDASTDIPYAYSWGVGKESHLLAQANAITVPDGFPLDTVVGRLSGTAMTEDGNTVNGAPVDLLAAYNATHDPDIAEVPAWDGVVRRTVHPVQAVPRVVGQLAGPQGLGARERIVVATDGSGDATTAQGAVDLAPTGAVDRVEIVFRPGTYAGRVVVDPKRTLLSFLGATGDPADVVITDDRAAGTPKPGGGTWGTTGSASVTVAGAGFTARAVTFENAFDEAAHPEISGHQAVAVKTAADRVVFDKVRFLGNQDTLYLDSPNVAVPGRVYVRNSWIQGDVDFIFGRGTAVIENSTIKALRRESDPSGYVFAPSTSSSFSRGFLVTGSRLISNAGPGSYYLGRPWHPSSAPDNDPRVVIRGSWIGDHLKADPWTTMSGYDWIAGSNAEYRNWGPGAFVNADRPQLTREEAADHEVADYLAGDDGWAPQH</sequence>
<evidence type="ECO:0000313" key="9">
    <source>
        <dbReference type="EMBL" id="MCF4120737.1"/>
    </source>
</evidence>
<dbReference type="InterPro" id="IPR012334">
    <property type="entry name" value="Pectin_lyas_fold"/>
</dbReference>
<dbReference type="InterPro" id="IPR033131">
    <property type="entry name" value="Pectinesterase_Asp_AS"/>
</dbReference>
<gene>
    <name evidence="9" type="ORF">L1785_07080</name>
</gene>
<dbReference type="SMART" id="SM00656">
    <property type="entry name" value="Amb_all"/>
    <property type="match status" value="1"/>
</dbReference>
<evidence type="ECO:0000256" key="3">
    <source>
        <dbReference type="ARBA" id="ARBA00023085"/>
    </source>
</evidence>
<keyword evidence="6" id="KW-0119">Carbohydrate metabolism</keyword>